<dbReference type="EMBL" id="KZ679265">
    <property type="protein sequence ID" value="PTB38792.1"/>
    <property type="molecule type" value="Genomic_DNA"/>
</dbReference>
<reference evidence="2 3" key="1">
    <citation type="submission" date="2016-07" db="EMBL/GenBank/DDBJ databases">
        <title>Multiple horizontal gene transfer events from other fungi enriched the ability of initially mycotrophic Trichoderma (Ascomycota) to feed on dead plant biomass.</title>
        <authorList>
            <consortium name="DOE Joint Genome Institute"/>
            <person name="Aerts A."/>
            <person name="Atanasova L."/>
            <person name="Chenthamara K."/>
            <person name="Zhang J."/>
            <person name="Grujic M."/>
            <person name="Henrissat B."/>
            <person name="Kuo A."/>
            <person name="Salamov A."/>
            <person name="Lipzen A."/>
            <person name="Labutti K."/>
            <person name="Barry K."/>
            <person name="Miao Y."/>
            <person name="Rahimi M.J."/>
            <person name="Shen Q."/>
            <person name="Grigoriev I.V."/>
            <person name="Kubicek C.P."/>
            <person name="Druzhinina I.S."/>
        </authorList>
    </citation>
    <scope>NUCLEOTIDE SEQUENCE [LARGE SCALE GENOMIC DNA]</scope>
    <source>
        <strain evidence="2 3">CBS 433.97</strain>
    </source>
</reference>
<keyword evidence="3" id="KW-1185">Reference proteome</keyword>
<feature type="region of interest" description="Disordered" evidence="1">
    <location>
        <begin position="1"/>
        <end position="34"/>
    </location>
</feature>
<dbReference type="Proteomes" id="UP000240493">
    <property type="component" value="Unassembled WGS sequence"/>
</dbReference>
<accession>A0A2T3Z1V4</accession>
<organism evidence="2 3">
    <name type="scientific">Trichoderma asperellum (strain ATCC 204424 / CBS 433.97 / NBRC 101777)</name>
    <dbReference type="NCBI Taxonomy" id="1042311"/>
    <lineage>
        <taxon>Eukaryota</taxon>
        <taxon>Fungi</taxon>
        <taxon>Dikarya</taxon>
        <taxon>Ascomycota</taxon>
        <taxon>Pezizomycotina</taxon>
        <taxon>Sordariomycetes</taxon>
        <taxon>Hypocreomycetidae</taxon>
        <taxon>Hypocreales</taxon>
        <taxon>Hypocreaceae</taxon>
        <taxon>Trichoderma</taxon>
    </lineage>
</organism>
<name>A0A2T3Z1V4_TRIA4</name>
<proteinExistence type="predicted"/>
<sequence length="154" mass="17043">MALCQRKGNLAVSGKKKGKMCPREDIKEDENEQRHIERCRPAEHDDAQAWNQSQKQQQKLWTDQLGIKLLGLAHMKQPSAWCMDAAARISPFRHGGNIGQDASNLQPLSVLQSQAAAPTLAILSDQDPGAGCFFPERSGVSSCVPEPRRARQRS</sequence>
<evidence type="ECO:0000313" key="3">
    <source>
        <dbReference type="Proteomes" id="UP000240493"/>
    </source>
</evidence>
<dbReference type="AlphaFoldDB" id="A0A2T3Z1V4"/>
<protein>
    <submittedName>
        <fullName evidence="2">Uncharacterized protein</fullName>
    </submittedName>
</protein>
<evidence type="ECO:0000256" key="1">
    <source>
        <dbReference type="SAM" id="MobiDB-lite"/>
    </source>
</evidence>
<feature type="compositionally biased region" description="Basic and acidic residues" evidence="1">
    <location>
        <begin position="21"/>
        <end position="34"/>
    </location>
</feature>
<evidence type="ECO:0000313" key="2">
    <source>
        <dbReference type="EMBL" id="PTB38792.1"/>
    </source>
</evidence>
<gene>
    <name evidence="2" type="ORF">M441DRAFT_91392</name>
</gene>